<protein>
    <submittedName>
        <fullName evidence="3">F-box family protein</fullName>
    </submittedName>
</protein>
<dbReference type="AlphaFoldDB" id="A0A2H1ZEF7"/>
<reference evidence="4" key="2">
    <citation type="journal article" date="2017" name="Plant J.">
        <title>Araport11: a complete reannotation of the Arabidopsis thaliana reference genome.</title>
        <authorList>
            <person name="Cheng C.Y."/>
            <person name="Krishnakumar V."/>
            <person name="Chan A.P."/>
            <person name="Thibaud-Nissen F."/>
            <person name="Schobel S."/>
            <person name="Town C.D."/>
        </authorList>
    </citation>
    <scope>GENOME REANNOTATION</scope>
    <source>
        <strain evidence="4">cv. Columbia</strain>
    </source>
</reference>
<evidence type="ECO:0000259" key="1">
    <source>
        <dbReference type="PROSITE" id="PS50181"/>
    </source>
</evidence>
<dbReference type="SMR" id="A0A2H1ZEF7"/>
<accession>A0A2H1ZEF7</accession>
<dbReference type="SUPFAM" id="SSF81383">
    <property type="entry name" value="F-box domain"/>
    <property type="match status" value="1"/>
</dbReference>
<name>A0A2H1ZEF7_ARATH</name>
<sequence>MNLSGVKRLSEPLLLKNILMEESGDTCELTIVIMTVHAVMLESGFVLFDPDSSMRFSFSKKTLVSLNYTLPSVKGIVGLNFEKEAIVGSFVRVVSIDKRSYVHIVDLLMETLKSDEEEDTLSIDCKVLVWWRMIKDGIVTPLLVDLCYKTGLELPPCFISLPRELKHKILESLPGVDIGTLACVSSELRDMAS</sequence>
<evidence type="ECO:0000313" key="2">
    <source>
        <dbReference type="Araport" id="AT1G70360"/>
    </source>
</evidence>
<dbReference type="Gene3D" id="3.40.1000.30">
    <property type="match status" value="1"/>
</dbReference>
<organism evidence="3 4">
    <name type="scientific">Arabidopsis thaliana</name>
    <name type="common">Mouse-ear cress</name>
    <dbReference type="NCBI Taxonomy" id="3702"/>
    <lineage>
        <taxon>Eukaryota</taxon>
        <taxon>Viridiplantae</taxon>
        <taxon>Streptophyta</taxon>
        <taxon>Embryophyta</taxon>
        <taxon>Tracheophyta</taxon>
        <taxon>Spermatophyta</taxon>
        <taxon>Magnoliopsida</taxon>
        <taxon>eudicotyledons</taxon>
        <taxon>Gunneridae</taxon>
        <taxon>Pentapetalae</taxon>
        <taxon>rosids</taxon>
        <taxon>malvids</taxon>
        <taxon>Brassicales</taxon>
        <taxon>Brassicaceae</taxon>
        <taxon>Camelineae</taxon>
        <taxon>Arabidopsis</taxon>
    </lineage>
</organism>
<dbReference type="GeneID" id="843372"/>
<dbReference type="ExpressionAtlas" id="A0A2H1ZEF7">
    <property type="expression patterns" value="baseline and differential"/>
</dbReference>
<dbReference type="Proteomes" id="UP000006548">
    <property type="component" value="Chromosome 1"/>
</dbReference>
<dbReference type="PROSITE" id="PS50181">
    <property type="entry name" value="FBOX"/>
    <property type="match status" value="1"/>
</dbReference>
<dbReference type="Araport" id="AT1G70360"/>
<dbReference type="Pfam" id="PF00646">
    <property type="entry name" value="F-box"/>
    <property type="match status" value="1"/>
</dbReference>
<dbReference type="PANTHER" id="PTHR47602:SF2">
    <property type="entry name" value="F-BOX PROTEIN SKIP22"/>
    <property type="match status" value="1"/>
</dbReference>
<proteinExistence type="predicted"/>
<dbReference type="PANTHER" id="PTHR47602">
    <property type="entry name" value="F-BOX PROTEIN SKIP22"/>
    <property type="match status" value="1"/>
</dbReference>
<dbReference type="InterPro" id="IPR001810">
    <property type="entry name" value="F-box_dom"/>
</dbReference>
<dbReference type="TAIR" id="AT1G70360"/>
<dbReference type="EMBL" id="CP002684">
    <property type="protein sequence ID" value="AEE35049.2"/>
    <property type="molecule type" value="Genomic_DNA"/>
</dbReference>
<evidence type="ECO:0000313" key="4">
    <source>
        <dbReference type="Proteomes" id="UP000006548"/>
    </source>
</evidence>
<dbReference type="OMA" id="LVWWRMI"/>
<gene>
    <name evidence="2 3" type="ordered locus">At1g70360</name>
    <name evidence="3" type="ORF">F17O7.10</name>
    <name evidence="3" type="ORF">F17O7_10</name>
</gene>
<evidence type="ECO:0000313" key="3">
    <source>
        <dbReference type="EMBL" id="AEE35049.2"/>
    </source>
</evidence>
<keyword evidence="4" id="KW-1185">Reference proteome</keyword>
<dbReference type="InterPro" id="IPR036047">
    <property type="entry name" value="F-box-like_dom_sf"/>
</dbReference>
<feature type="domain" description="F-box" evidence="1">
    <location>
        <begin position="155"/>
        <end position="193"/>
    </location>
</feature>
<reference evidence="3 4" key="1">
    <citation type="journal article" date="2000" name="Nature">
        <title>Sequence and analysis of chromosome 1 of the plant Arabidopsis thaliana.</title>
        <authorList>
            <person name="Theologis A."/>
            <person name="Ecker J.R."/>
            <person name="Palm C.J."/>
            <person name="Federspiel N.A."/>
            <person name="Kaul S."/>
            <person name="White O."/>
            <person name="Alonso J."/>
            <person name="Altafi H."/>
            <person name="Araujo R."/>
            <person name="Bowman C.L."/>
            <person name="Brooks S.Y."/>
            <person name="Buehler E."/>
            <person name="Chan A."/>
            <person name="Chao Q."/>
            <person name="Chen H."/>
            <person name="Cheuk R.F."/>
            <person name="Chin C.W."/>
            <person name="Chung M.K."/>
            <person name="Conn L."/>
            <person name="Conway A.B."/>
            <person name="Conway A.R."/>
            <person name="Creasy T.H."/>
            <person name="Dewar K."/>
            <person name="Dunn P."/>
            <person name="Etgu P."/>
            <person name="Feldblyum T.V."/>
            <person name="Feng J."/>
            <person name="Fong B."/>
            <person name="Fujii C.Y."/>
            <person name="Gill J.E."/>
            <person name="Goldsmith A.D."/>
            <person name="Haas B."/>
            <person name="Hansen N.F."/>
            <person name="Hughes B."/>
            <person name="Huizar L."/>
            <person name="Hunter J.L."/>
            <person name="Jenkins J."/>
            <person name="Johnson-Hopson C."/>
            <person name="Khan S."/>
            <person name="Khaykin E."/>
            <person name="Kim C.J."/>
            <person name="Koo H.L."/>
            <person name="Kremenetskaia I."/>
            <person name="Kurtz D.B."/>
            <person name="Kwan A."/>
            <person name="Lam B."/>
            <person name="Langin-Hooper S."/>
            <person name="Lee A."/>
            <person name="Lee J.M."/>
            <person name="Lenz C.A."/>
            <person name="Li J.H."/>
            <person name="Li Y."/>
            <person name="Lin X."/>
            <person name="Liu S.X."/>
            <person name="Liu Z.A."/>
            <person name="Luros J.S."/>
            <person name="Maiti R."/>
            <person name="Marziali A."/>
            <person name="Militscher J."/>
            <person name="Miranda M."/>
            <person name="Nguyen M."/>
            <person name="Nierman W.C."/>
            <person name="Osborne B.I."/>
            <person name="Pai G."/>
            <person name="Peterson J."/>
            <person name="Pham P.K."/>
            <person name="Rizzo M."/>
            <person name="Rooney T."/>
            <person name="Rowley D."/>
            <person name="Sakano H."/>
            <person name="Salzberg S.L."/>
            <person name="Schwartz J.R."/>
            <person name="Shinn P."/>
            <person name="Southwick A.M."/>
            <person name="Sun H."/>
            <person name="Tallon L.J."/>
            <person name="Tambunga G."/>
            <person name="Toriumi M.J."/>
            <person name="Town C.D."/>
            <person name="Utterback T."/>
            <person name="Van Aken S."/>
            <person name="Vaysberg M."/>
            <person name="Vysotskaia V.S."/>
            <person name="Walker M."/>
            <person name="Wu D."/>
            <person name="Yu G."/>
            <person name="Fraser C.M."/>
            <person name="Venter J.C."/>
            <person name="Davis R.W."/>
        </authorList>
    </citation>
    <scope>NUCLEOTIDE SEQUENCE [LARGE SCALE GENOMIC DNA]</scope>
    <source>
        <strain evidence="4">cv. Columbia</strain>
    </source>
</reference>